<dbReference type="RefSeq" id="WP_091541221.1">
    <property type="nucleotide sequence ID" value="NZ_FMUS01000006.1"/>
</dbReference>
<dbReference type="InterPro" id="IPR018711">
    <property type="entry name" value="NAGPA"/>
</dbReference>
<name>A0A1G5EVZ4_9FIRM</name>
<dbReference type="EMBL" id="FMUS01000006">
    <property type="protein sequence ID" value="SCY31132.1"/>
    <property type="molecule type" value="Genomic_DNA"/>
</dbReference>
<dbReference type="STRING" id="1120976.SAMN03080606_01244"/>
<evidence type="ECO:0000259" key="2">
    <source>
        <dbReference type="PROSITE" id="PS51272"/>
    </source>
</evidence>
<dbReference type="PANTHER" id="PTHR40446">
    <property type="entry name" value="N-ACETYLGLUCOSAMINE-1-PHOSPHODIESTER ALPHA-N-ACETYLGLUCOSAMINIDASE"/>
    <property type="match status" value="1"/>
</dbReference>
<sequence length="547" mass="61857">MKKKIVTSILVLTIIFALLNFETVIAETSYQQMKINLESGQKTVNIVTIDLKDENIDIRAFVAGDKVMNTKGFKDIVDDISEEYNPLVVVNGTYFHAYSDNQPVGHIKDGDFLKVTNRGSAIGFTSDNNVKVDNLHVNIIGILNEVERMWYPWNFNHIYDSNEFPTTTVIYTPDFGEKTHDHSDMSIIVEDNIVIEKKYGSARIPENGFTIVTSHDVSQERIKIGDSIEYRLEYSQIDYSDGYAKQGNPIDWRDVTTAVGAGPSLVRDGKIVINKEFEGFSPNERIFQRAQRSFIGVTENDILIIGTVASVTLEELAEICNKLDLIDAINLDGGASSGLYHDGNYITMPGRQLNNVLAVVTRKHEDIPSDWAKEHIKSAEKNKLTTEKVMSDFRRDITREEFAELVINVYKALSNEELENIYKSPFNDTDNVKVLHANKLGIVQGVSENKFEPEKSITRQEISVMLFRLLNILDENNKKVEIRKDFTDLNDISPWALDAVMYLNNKGILQGVGKNEINPLGNTSREQAIILIDRIFKELNSSESTNK</sequence>
<proteinExistence type="predicted"/>
<protein>
    <submittedName>
        <fullName evidence="3">S-layer homology domain-containing protein</fullName>
    </submittedName>
</protein>
<reference evidence="3 4" key="1">
    <citation type="submission" date="2016-10" db="EMBL/GenBank/DDBJ databases">
        <authorList>
            <person name="de Groot N.N."/>
        </authorList>
    </citation>
    <scope>NUCLEOTIDE SEQUENCE [LARGE SCALE GENOMIC DNA]</scope>
    <source>
        <strain evidence="3 4">DSM 18978</strain>
    </source>
</reference>
<dbReference type="Pfam" id="PF00395">
    <property type="entry name" value="SLH"/>
    <property type="match status" value="2"/>
</dbReference>
<dbReference type="AlphaFoldDB" id="A0A1G5EVZ4"/>
<dbReference type="InterPro" id="IPR001119">
    <property type="entry name" value="SLH_dom"/>
</dbReference>
<evidence type="ECO:0000313" key="3">
    <source>
        <dbReference type="EMBL" id="SCY31132.1"/>
    </source>
</evidence>
<gene>
    <name evidence="3" type="ORF">SAMN03080606_01244</name>
</gene>
<dbReference type="PROSITE" id="PS51272">
    <property type="entry name" value="SLH"/>
    <property type="match status" value="2"/>
</dbReference>
<dbReference type="Pfam" id="PF09992">
    <property type="entry name" value="NAGPA"/>
    <property type="match status" value="1"/>
</dbReference>
<accession>A0A1G5EVZ4</accession>
<dbReference type="PANTHER" id="PTHR40446:SF2">
    <property type="entry name" value="N-ACETYLGLUCOSAMINE-1-PHOSPHODIESTER ALPHA-N-ACETYLGLUCOSAMINIDASE"/>
    <property type="match status" value="1"/>
</dbReference>
<evidence type="ECO:0000256" key="1">
    <source>
        <dbReference type="ARBA" id="ARBA00022737"/>
    </source>
</evidence>
<organism evidence="3 4">
    <name type="scientific">Alkaliphilus peptidifermentans DSM 18978</name>
    <dbReference type="NCBI Taxonomy" id="1120976"/>
    <lineage>
        <taxon>Bacteria</taxon>
        <taxon>Bacillati</taxon>
        <taxon>Bacillota</taxon>
        <taxon>Clostridia</taxon>
        <taxon>Peptostreptococcales</taxon>
        <taxon>Natronincolaceae</taxon>
        <taxon>Alkaliphilus</taxon>
    </lineage>
</organism>
<keyword evidence="1" id="KW-0677">Repeat</keyword>
<keyword evidence="4" id="KW-1185">Reference proteome</keyword>
<feature type="domain" description="SLH" evidence="2">
    <location>
        <begin position="483"/>
        <end position="546"/>
    </location>
</feature>
<feature type="domain" description="SLH" evidence="2">
    <location>
        <begin position="417"/>
        <end position="480"/>
    </location>
</feature>
<dbReference type="OrthoDB" id="9809781at2"/>
<evidence type="ECO:0000313" key="4">
    <source>
        <dbReference type="Proteomes" id="UP000198636"/>
    </source>
</evidence>
<dbReference type="Proteomes" id="UP000198636">
    <property type="component" value="Unassembled WGS sequence"/>
</dbReference>